<feature type="domain" description="Aminotransferase class V" evidence="14">
    <location>
        <begin position="11"/>
        <end position="100"/>
    </location>
</feature>
<dbReference type="Gene3D" id="3.90.1150.10">
    <property type="entry name" value="Aspartate Aminotransferase, domain 1"/>
    <property type="match status" value="1"/>
</dbReference>
<gene>
    <name evidence="15" type="ORF">BGZ99_004461</name>
</gene>
<dbReference type="NCBIfam" id="NF003764">
    <property type="entry name" value="PRK05355.1"/>
    <property type="match status" value="1"/>
</dbReference>
<dbReference type="InterPro" id="IPR015421">
    <property type="entry name" value="PyrdxlP-dep_Trfase_major"/>
</dbReference>
<evidence type="ECO:0000256" key="3">
    <source>
        <dbReference type="ARBA" id="ARBA00006904"/>
    </source>
</evidence>
<dbReference type="InterPro" id="IPR000192">
    <property type="entry name" value="Aminotrans_V_dom"/>
</dbReference>
<dbReference type="Proteomes" id="UP000738325">
    <property type="component" value="Unassembled WGS sequence"/>
</dbReference>
<evidence type="ECO:0000313" key="15">
    <source>
        <dbReference type="EMBL" id="KAG0328797.1"/>
    </source>
</evidence>
<evidence type="ECO:0000256" key="2">
    <source>
        <dbReference type="ARBA" id="ARBA00005099"/>
    </source>
</evidence>
<keyword evidence="5" id="KW-0032">Aminotransferase</keyword>
<keyword evidence="16" id="KW-1185">Reference proteome</keyword>
<dbReference type="HAMAP" id="MF_00160">
    <property type="entry name" value="SerC_aminotrans_5"/>
    <property type="match status" value="1"/>
</dbReference>
<evidence type="ECO:0000256" key="4">
    <source>
        <dbReference type="ARBA" id="ARBA00013030"/>
    </source>
</evidence>
<keyword evidence="9" id="KW-0718">Serine biosynthesis</keyword>
<protein>
    <recommendedName>
        <fullName evidence="4">phosphoserine transaminase</fullName>
        <ecNumber evidence="4">2.6.1.52</ecNumber>
    </recommendedName>
</protein>
<comment type="caution">
    <text evidence="15">The sequence shown here is derived from an EMBL/GenBank/DDBJ whole genome shotgun (WGS) entry which is preliminary data.</text>
</comment>
<dbReference type="FunFam" id="3.40.640.10:FF:000010">
    <property type="entry name" value="Phosphoserine aminotransferase"/>
    <property type="match status" value="1"/>
</dbReference>
<evidence type="ECO:0000256" key="13">
    <source>
        <dbReference type="SAM" id="Coils"/>
    </source>
</evidence>
<evidence type="ECO:0000256" key="10">
    <source>
        <dbReference type="ARBA" id="ARBA00047630"/>
    </source>
</evidence>
<keyword evidence="7" id="KW-0808">Transferase</keyword>
<dbReference type="FunFam" id="3.90.1150.10:FF:000006">
    <property type="entry name" value="Phosphoserine aminotransferase"/>
    <property type="match status" value="1"/>
</dbReference>
<keyword evidence="8" id="KW-0663">Pyridoxal phosphate</keyword>
<dbReference type="PANTHER" id="PTHR43247:SF1">
    <property type="entry name" value="PHOSPHOSERINE AMINOTRANSFERASE"/>
    <property type="match status" value="1"/>
</dbReference>
<evidence type="ECO:0000256" key="8">
    <source>
        <dbReference type="ARBA" id="ARBA00022898"/>
    </source>
</evidence>
<comment type="similarity">
    <text evidence="3">Belongs to the class-V pyridoxal-phosphate-dependent aminotransferase family. SerC subfamily.</text>
</comment>
<dbReference type="InterPro" id="IPR015424">
    <property type="entry name" value="PyrdxlP-dep_Trfase"/>
</dbReference>
<proteinExistence type="inferred from homology"/>
<dbReference type="GO" id="GO:0030170">
    <property type="term" value="F:pyridoxal phosphate binding"/>
    <property type="evidence" value="ECO:0007669"/>
    <property type="project" value="TreeGrafter"/>
</dbReference>
<comment type="catalytic activity">
    <reaction evidence="10">
        <text>4-(phosphooxy)-L-threonine + 2-oxoglutarate = (R)-3-hydroxy-2-oxo-4-phosphooxybutanoate + L-glutamate</text>
        <dbReference type="Rhea" id="RHEA:16573"/>
        <dbReference type="ChEBI" id="CHEBI:16810"/>
        <dbReference type="ChEBI" id="CHEBI:29985"/>
        <dbReference type="ChEBI" id="CHEBI:58452"/>
        <dbReference type="ChEBI" id="CHEBI:58538"/>
        <dbReference type="EC" id="2.6.1.52"/>
    </reaction>
</comment>
<feature type="coiled-coil region" evidence="13">
    <location>
        <begin position="42"/>
        <end position="69"/>
    </location>
</feature>
<evidence type="ECO:0000256" key="1">
    <source>
        <dbReference type="ARBA" id="ARBA00001933"/>
    </source>
</evidence>
<dbReference type="GO" id="GO:0006564">
    <property type="term" value="P:L-serine biosynthetic process"/>
    <property type="evidence" value="ECO:0007669"/>
    <property type="project" value="UniProtKB-KW"/>
</dbReference>
<dbReference type="EMBL" id="JAAAIP010000028">
    <property type="protein sequence ID" value="KAG0328797.1"/>
    <property type="molecule type" value="Genomic_DNA"/>
</dbReference>
<dbReference type="SUPFAM" id="SSF53383">
    <property type="entry name" value="PLP-dependent transferases"/>
    <property type="match status" value="1"/>
</dbReference>
<keyword evidence="13" id="KW-0175">Coiled coil</keyword>
<dbReference type="PANTHER" id="PTHR43247">
    <property type="entry name" value="PHOSPHOSERINE AMINOTRANSFERASE"/>
    <property type="match status" value="1"/>
</dbReference>
<dbReference type="Gene3D" id="3.40.640.10">
    <property type="entry name" value="Type I PLP-dependent aspartate aminotransferase-like (Major domain)"/>
    <property type="match status" value="1"/>
</dbReference>
<evidence type="ECO:0000256" key="12">
    <source>
        <dbReference type="RuleBase" id="RU004504"/>
    </source>
</evidence>
<comment type="pathway">
    <text evidence="2">Amino-acid biosynthesis; L-serine biosynthesis; L-serine from 3-phospho-D-glycerate: step 2/3.</text>
</comment>
<evidence type="ECO:0000256" key="11">
    <source>
        <dbReference type="ARBA" id="ARBA00049007"/>
    </source>
</evidence>
<evidence type="ECO:0000256" key="9">
    <source>
        <dbReference type="ARBA" id="ARBA00023299"/>
    </source>
</evidence>
<dbReference type="InterPro" id="IPR015422">
    <property type="entry name" value="PyrdxlP-dep_Trfase_small"/>
</dbReference>
<evidence type="ECO:0000256" key="6">
    <source>
        <dbReference type="ARBA" id="ARBA00022605"/>
    </source>
</evidence>
<evidence type="ECO:0000256" key="7">
    <source>
        <dbReference type="ARBA" id="ARBA00022679"/>
    </source>
</evidence>
<dbReference type="EC" id="2.6.1.52" evidence="4"/>
<dbReference type="AlphaFoldDB" id="A0A9P6V065"/>
<feature type="domain" description="Aminotransferase class V" evidence="14">
    <location>
        <begin position="160"/>
        <end position="426"/>
    </location>
</feature>
<dbReference type="InterPro" id="IPR022278">
    <property type="entry name" value="Pser_aminoTfrase"/>
</dbReference>
<dbReference type="PROSITE" id="PS00595">
    <property type="entry name" value="AA_TRANSFER_CLASS_5"/>
    <property type="match status" value="1"/>
</dbReference>
<keyword evidence="6" id="KW-0028">Amino-acid biosynthesis</keyword>
<accession>A0A9P6V065</accession>
<name>A0A9P6V065_9FUNG</name>
<organism evidence="15 16">
    <name type="scientific">Dissophora globulifera</name>
    <dbReference type="NCBI Taxonomy" id="979702"/>
    <lineage>
        <taxon>Eukaryota</taxon>
        <taxon>Fungi</taxon>
        <taxon>Fungi incertae sedis</taxon>
        <taxon>Mucoromycota</taxon>
        <taxon>Mortierellomycotina</taxon>
        <taxon>Mortierellomycetes</taxon>
        <taxon>Mortierellales</taxon>
        <taxon>Mortierellaceae</taxon>
        <taxon>Dissophora</taxon>
    </lineage>
</organism>
<dbReference type="Pfam" id="PF00266">
    <property type="entry name" value="Aminotran_5"/>
    <property type="match status" value="2"/>
</dbReference>
<reference evidence="15" key="1">
    <citation type="journal article" date="2020" name="Fungal Divers.">
        <title>Resolving the Mortierellaceae phylogeny through synthesis of multi-gene phylogenetics and phylogenomics.</title>
        <authorList>
            <person name="Vandepol N."/>
            <person name="Liber J."/>
            <person name="Desiro A."/>
            <person name="Na H."/>
            <person name="Kennedy M."/>
            <person name="Barry K."/>
            <person name="Grigoriev I.V."/>
            <person name="Miller A.N."/>
            <person name="O'Donnell K."/>
            <person name="Stajich J.E."/>
            <person name="Bonito G."/>
        </authorList>
    </citation>
    <scope>NUCLEOTIDE SEQUENCE</scope>
    <source>
        <strain evidence="15">REB-010B</strain>
    </source>
</reference>
<evidence type="ECO:0000313" key="16">
    <source>
        <dbReference type="Proteomes" id="UP000738325"/>
    </source>
</evidence>
<dbReference type="InterPro" id="IPR020578">
    <property type="entry name" value="Aminotrans_V_PyrdxlP_BS"/>
</dbReference>
<evidence type="ECO:0000256" key="5">
    <source>
        <dbReference type="ARBA" id="ARBA00022576"/>
    </source>
</evidence>
<dbReference type="OrthoDB" id="1703350at2759"/>
<dbReference type="GO" id="GO:0004648">
    <property type="term" value="F:O-phospho-L-serine:2-oxoglutarate aminotransferase activity"/>
    <property type="evidence" value="ECO:0007669"/>
    <property type="project" value="UniProtKB-EC"/>
</dbReference>
<dbReference type="GO" id="GO:0005737">
    <property type="term" value="C:cytoplasm"/>
    <property type="evidence" value="ECO:0007669"/>
    <property type="project" value="TreeGrafter"/>
</dbReference>
<sequence length="438" mass="48634">MSAASTAPRKWNFGAGPAMIPRPVLERAQSEFLNYESTGVSLMELSHRSDTYENLNNRAQQQLRQLLNVPANYKIIFMQGGGHTQFAAVVYNLLAWRHHQNRAAGVASDDWRAIPVDYIVTGSWSIKAAEEAKRLGANVRIVCDAKKSLGSFKGIPEEATWKTSDPNGELRTADRDSGLTPAYMYYCDNETVNGVEFPYVPSMHDPAVPLVCDMSSNILSRPVDVSKFGVIYAGAQKNIGPAGLSVVIVREDLLQTSEMKDGLFPVPLMLDYKTMVKNNSLYNTPPMFAIYMSSLVFEWLVDPAAQRVQDGEQYFEKELIGVQAAATRNERKASKLYRALDESSIYRIVVEDKAARSKMNVPFRISASRKDDPSAVADKAKDEALEAEFVAQAEARGLLQLAGHRSVGGIRASIYNAMPEEGVDVLIDFMKEFEQKQQ</sequence>
<comment type="catalytic activity">
    <reaction evidence="11">
        <text>O-phospho-L-serine + 2-oxoglutarate = 3-phosphooxypyruvate + L-glutamate</text>
        <dbReference type="Rhea" id="RHEA:14329"/>
        <dbReference type="ChEBI" id="CHEBI:16810"/>
        <dbReference type="ChEBI" id="CHEBI:18110"/>
        <dbReference type="ChEBI" id="CHEBI:29985"/>
        <dbReference type="ChEBI" id="CHEBI:57524"/>
        <dbReference type="EC" id="2.6.1.52"/>
    </reaction>
</comment>
<evidence type="ECO:0000259" key="14">
    <source>
        <dbReference type="Pfam" id="PF00266"/>
    </source>
</evidence>
<comment type="cofactor">
    <cofactor evidence="1 12">
        <name>pyridoxal 5'-phosphate</name>
        <dbReference type="ChEBI" id="CHEBI:597326"/>
    </cofactor>
</comment>